<dbReference type="SUPFAM" id="SSF116734">
    <property type="entry name" value="DNA methylase specificity domain"/>
    <property type="match status" value="2"/>
</dbReference>
<evidence type="ECO:0000259" key="5">
    <source>
        <dbReference type="Pfam" id="PF01420"/>
    </source>
</evidence>
<dbReference type="PANTHER" id="PTHR30408:SF12">
    <property type="entry name" value="TYPE I RESTRICTION ENZYME MJAVIII SPECIFICITY SUBUNIT"/>
    <property type="match status" value="1"/>
</dbReference>
<dbReference type="PANTHER" id="PTHR30408">
    <property type="entry name" value="TYPE-1 RESTRICTION ENZYME ECOKI SPECIFICITY PROTEIN"/>
    <property type="match status" value="1"/>
</dbReference>
<dbReference type="REBASE" id="20010">
    <property type="entry name" value="S.GspFRCORF2868P"/>
</dbReference>
<dbReference type="KEGG" id="geo:Geob_2867"/>
<dbReference type="Pfam" id="PF01420">
    <property type="entry name" value="Methylase_S"/>
    <property type="match status" value="2"/>
</dbReference>
<proteinExistence type="inferred from homology"/>
<feature type="domain" description="Type I restriction modification DNA specificity" evidence="5">
    <location>
        <begin position="240"/>
        <end position="377"/>
    </location>
</feature>
<evidence type="ECO:0000256" key="2">
    <source>
        <dbReference type="ARBA" id="ARBA00022747"/>
    </source>
</evidence>
<dbReference type="eggNOG" id="COG0732">
    <property type="taxonomic scope" value="Bacteria"/>
</dbReference>
<evidence type="ECO:0000313" key="7">
    <source>
        <dbReference type="Proteomes" id="UP000007721"/>
    </source>
</evidence>
<dbReference type="OrthoDB" id="5363772at2"/>
<dbReference type="CDD" id="cd17526">
    <property type="entry name" value="RMtype1_S_Cje2232P-TRD2-CR2_like"/>
    <property type="match status" value="1"/>
</dbReference>
<reference evidence="6 7" key="1">
    <citation type="submission" date="2009-01" db="EMBL/GenBank/DDBJ databases">
        <title>Complete sequence of Geobacter sp. FRC-32.</title>
        <authorList>
            <consortium name="US DOE Joint Genome Institute"/>
            <person name="Lucas S."/>
            <person name="Copeland A."/>
            <person name="Lapidus A."/>
            <person name="Glavina del Rio T."/>
            <person name="Dalin E."/>
            <person name="Tice H."/>
            <person name="Bruce D."/>
            <person name="Goodwin L."/>
            <person name="Pitluck S."/>
            <person name="Saunders E."/>
            <person name="Brettin T."/>
            <person name="Detter J.C."/>
            <person name="Han C."/>
            <person name="Larimer F."/>
            <person name="Land M."/>
            <person name="Hauser L."/>
            <person name="Kyrpides N."/>
            <person name="Ovchinnikova G."/>
            <person name="Kostka J."/>
            <person name="Richardson P."/>
        </authorList>
    </citation>
    <scope>NUCLEOTIDE SEQUENCE [LARGE SCALE GENOMIC DNA]</scope>
    <source>
        <strain evidence="7">DSM 22248 / JCM 15807 / FRC-32</strain>
    </source>
</reference>
<dbReference type="GO" id="GO:0009307">
    <property type="term" value="P:DNA restriction-modification system"/>
    <property type="evidence" value="ECO:0007669"/>
    <property type="project" value="UniProtKB-KW"/>
</dbReference>
<evidence type="ECO:0000256" key="1">
    <source>
        <dbReference type="ARBA" id="ARBA00010923"/>
    </source>
</evidence>
<dbReference type="HOGENOM" id="CLU_426341_0_0_7"/>
<comment type="similarity">
    <text evidence="1">Belongs to the type-I restriction system S methylase family.</text>
</comment>
<evidence type="ECO:0000256" key="4">
    <source>
        <dbReference type="SAM" id="MobiDB-lite"/>
    </source>
</evidence>
<dbReference type="GO" id="GO:0003677">
    <property type="term" value="F:DNA binding"/>
    <property type="evidence" value="ECO:0007669"/>
    <property type="project" value="UniProtKB-KW"/>
</dbReference>
<protein>
    <submittedName>
        <fullName evidence="6">Type I restriction-modification system, DNA specificity subunit</fullName>
    </submittedName>
</protein>
<keyword evidence="2" id="KW-0680">Restriction system</keyword>
<feature type="region of interest" description="Disordered" evidence="4">
    <location>
        <begin position="22"/>
        <end position="42"/>
    </location>
</feature>
<evidence type="ECO:0000313" key="6">
    <source>
        <dbReference type="EMBL" id="ACM21211.1"/>
    </source>
</evidence>
<sequence length="644" mass="72206">MRLPESWRVATVGNVLLDLQPGFAQKPGEEDDGTTPQIRTHNVTPDGKITLEGIKHISASAKETARYKLMMGDVVFNNTNSEEWVGKTAVFNQEGEYVFSNHMTRLRPHPELVTPEYLAFYLHQLWAIGYSKTRAKRWVSQAGIESKAIASFKLSLPTLPEQHRIIDVLRQAQDLRSQKEQVLKLSAELAKALFEQHFGIAGASSAWPMEPFGKHTTYSKYGPRFPDQQYSDSGIHILRTTDMNNDGTIRWWEAPKLALTEGQIQEHALKPGTLVVSRSGTIGPFALFDGQEGRCVAGAYLIEFGLADSVQPEYVRALFATPYVQQMLKKAVRSVAQPNINAPNIQSIKIPVPPLEIQEAFAVQIKQVRAWTSEIVKSASKIDEVIRAVVGEAFSGELTAQWRGMHASEITTATICRDQLLNARGAKTRSPAAEPKPSLPPDVDSERSARHWLLGELSEFQRQVLSTFKAYYEQNDQLPLLVEDPDEFTHFCDDDEVMERLQNFGPALNNRIRRTLSQLSALGLIAKVTLPKQNLESGEREYLKAFRPLREAEYTRLADVATLRKALSSGMTSYYFTVGVDYETSEHAGAGGMFQVTELRDDNDKDCTHLVVDRGKHYSNLDDLVYDIAERLGVSVDQVQLEEV</sequence>
<feature type="region of interest" description="Disordered" evidence="4">
    <location>
        <begin position="426"/>
        <end position="445"/>
    </location>
</feature>
<keyword evidence="3" id="KW-0238">DNA-binding</keyword>
<dbReference type="InterPro" id="IPR000055">
    <property type="entry name" value="Restrct_endonuc_typeI_TRD"/>
</dbReference>
<dbReference type="InterPro" id="IPR052021">
    <property type="entry name" value="Type-I_RS_S_subunit"/>
</dbReference>
<organism evidence="6 7">
    <name type="scientific">Geotalea daltonii (strain DSM 22248 / JCM 15807 / FRC-32)</name>
    <name type="common">Geobacter daltonii</name>
    <dbReference type="NCBI Taxonomy" id="316067"/>
    <lineage>
        <taxon>Bacteria</taxon>
        <taxon>Pseudomonadati</taxon>
        <taxon>Thermodesulfobacteriota</taxon>
        <taxon>Desulfuromonadia</taxon>
        <taxon>Geobacterales</taxon>
        <taxon>Geobacteraceae</taxon>
        <taxon>Geotalea</taxon>
    </lineage>
</organism>
<accession>B9M293</accession>
<dbReference type="RefSeq" id="WP_012647939.1">
    <property type="nucleotide sequence ID" value="NC_011979.1"/>
</dbReference>
<keyword evidence="7" id="KW-1185">Reference proteome</keyword>
<feature type="domain" description="Type I restriction modification DNA specificity" evidence="5">
    <location>
        <begin position="29"/>
        <end position="183"/>
    </location>
</feature>
<dbReference type="Proteomes" id="UP000007721">
    <property type="component" value="Chromosome"/>
</dbReference>
<dbReference type="InterPro" id="IPR044946">
    <property type="entry name" value="Restrct_endonuc_typeI_TRD_sf"/>
</dbReference>
<dbReference type="AlphaFoldDB" id="B9M293"/>
<dbReference type="EMBL" id="CP001390">
    <property type="protein sequence ID" value="ACM21211.1"/>
    <property type="molecule type" value="Genomic_DNA"/>
</dbReference>
<gene>
    <name evidence="6" type="ordered locus">Geob_2867</name>
</gene>
<name>B9M293_GEODF</name>
<dbReference type="STRING" id="316067.Geob_2867"/>
<evidence type="ECO:0000256" key="3">
    <source>
        <dbReference type="ARBA" id="ARBA00023125"/>
    </source>
</evidence>
<dbReference type="Gene3D" id="3.90.220.20">
    <property type="entry name" value="DNA methylase specificity domains"/>
    <property type="match status" value="2"/>
</dbReference>